<proteinExistence type="predicted"/>
<sequence length="316" mass="36035">MNIISDYTRDFERSANITELRISAKIAEANWAGTDDKVYVSMGHHNNFQLFSDAPRVGEIISVDVDIPRLFGRPSIHISELQNISLHQIPIAHPIASDNWELDSLILIANGVFTNRSFKKIHQWLHASSSHLQQVWAGHISWSDWSNSDNRPLDINTQTYPVRWMPWIGDIKSWRTYDPSTLEGTGQLVGMVDGKLMGELLKDRQTEILTPNTPSDSYTWVYTPEGAIIYRRWKHESRNDYIRHSQLGSGRPVICAGEFRIESANDGIALRDVIASVNDASGHYQPDGGVCLRYVEEKLNGLGINTDETRWYFRQK</sequence>
<name>A0A7X1GIW6_9PSED</name>
<organism evidence="1 2">
    <name type="scientific">Pseudomonas kielensis</name>
    <dbReference type="NCBI Taxonomy" id="2762577"/>
    <lineage>
        <taxon>Bacteria</taxon>
        <taxon>Pseudomonadati</taxon>
        <taxon>Pseudomonadota</taxon>
        <taxon>Gammaproteobacteria</taxon>
        <taxon>Pseudomonadales</taxon>
        <taxon>Pseudomonadaceae</taxon>
        <taxon>Pseudomonas</taxon>
    </lineage>
</organism>
<evidence type="ECO:0000313" key="2">
    <source>
        <dbReference type="Proteomes" id="UP000526003"/>
    </source>
</evidence>
<keyword evidence="2" id="KW-1185">Reference proteome</keyword>
<dbReference type="Proteomes" id="UP000526003">
    <property type="component" value="Unassembled WGS sequence"/>
</dbReference>
<evidence type="ECO:0000313" key="1">
    <source>
        <dbReference type="EMBL" id="MBC2693267.1"/>
    </source>
</evidence>
<reference evidence="1 2" key="1">
    <citation type="submission" date="2020-08" db="EMBL/GenBank/DDBJ databases">
        <title>Pseudomonas sp. nov.</title>
        <authorList>
            <person name="Gieschler S."/>
            <person name="Fiedler G."/>
            <person name="Brinks E."/>
            <person name="Boehnlein C."/>
            <person name="Franz C.M.A.P."/>
            <person name="Kabisch J."/>
        </authorList>
    </citation>
    <scope>NUCLEOTIDE SEQUENCE [LARGE SCALE GENOMIC DNA]</scope>
    <source>
        <strain evidence="1 2">MBT-1</strain>
    </source>
</reference>
<dbReference type="AlphaFoldDB" id="A0A7X1GIW6"/>
<accession>A0A7X1GIW6</accession>
<protein>
    <submittedName>
        <fullName evidence="1">Uncharacterized protein</fullName>
    </submittedName>
</protein>
<comment type="caution">
    <text evidence="1">The sequence shown here is derived from an EMBL/GenBank/DDBJ whole genome shotgun (WGS) entry which is preliminary data.</text>
</comment>
<gene>
    <name evidence="1" type="ORF">H7995_26100</name>
</gene>
<dbReference type="EMBL" id="JACMYG010000043">
    <property type="protein sequence ID" value="MBC2693267.1"/>
    <property type="molecule type" value="Genomic_DNA"/>
</dbReference>
<dbReference type="RefSeq" id="WP_166590196.1">
    <property type="nucleotide sequence ID" value="NZ_CP090311.1"/>
</dbReference>